<comment type="domain">
    <text evidence="33">The CD4-binding region is targeted by the antibody b12.</text>
</comment>
<feature type="chain" id="PRO_5023496236" description="Transmembrane protein gp41" evidence="33">
    <location>
        <begin position="532"/>
        <end position="876"/>
    </location>
</feature>
<feature type="disulfide bond" evidence="33">
    <location>
        <begin position="251"/>
        <end position="262"/>
    </location>
</feature>
<keyword evidence="8 33" id="KW-1170">Fusion of virus membrane with host endosomal membrane</keyword>
<evidence type="ECO:0000256" key="28">
    <source>
        <dbReference type="ARBA" id="ARBA00023180"/>
    </source>
</evidence>
<comment type="PTM">
    <text evidence="33">Highly glycosylated by host. The high number of glycan on the protein is reffered to as 'glycan shield' because it contributes to hide protein sequence from adaptive immune system.</text>
</comment>
<evidence type="ECO:0000256" key="15">
    <source>
        <dbReference type="ARBA" id="ARBA00022703"/>
    </source>
</evidence>
<feature type="topological domain" description="Cytoplasmic" evidence="33">
    <location>
        <begin position="726"/>
        <end position="876"/>
    </location>
</feature>
<comment type="PTM">
    <text evidence="33">Specific enzymatic cleavages in vivo yield mature proteins. Envelope glycoproteins are synthesized as a inactive precursor that is heavily N-glycosylated and processed likely by host cell furin in the Golgi to yield the mature SU and TM proteins. The cleavage site between SU and TM requires the minimal sequence [KR]-X-[KR]-R. About 2 of the 9 disulfide bonds of gp41 are reduced by P4HB/PDI, following binding to CD4 receptor.</text>
</comment>
<dbReference type="Pfam" id="PF00517">
    <property type="entry name" value="GP41"/>
    <property type="match status" value="1"/>
</dbReference>
<evidence type="ECO:0000256" key="2">
    <source>
        <dbReference type="ARBA" id="ARBA00004433"/>
    </source>
</evidence>
<dbReference type="GO" id="GO:0019031">
    <property type="term" value="C:viral envelope"/>
    <property type="evidence" value="ECO:0007669"/>
    <property type="project" value="UniProtKB-KW"/>
</dbReference>
<keyword evidence="21 33" id="KW-1164">Virus endocytosis by host</keyword>
<evidence type="ECO:0000256" key="34">
    <source>
        <dbReference type="RuleBase" id="RU363095"/>
    </source>
</evidence>
<dbReference type="Gene3D" id="2.170.40.20">
    <property type="entry name" value="Human immunodeficiency virus 1, Gp160, envelope glycoprotein"/>
    <property type="match status" value="2"/>
</dbReference>
<feature type="transmembrane region" description="Helical" evidence="34">
    <location>
        <begin position="698"/>
        <end position="725"/>
    </location>
</feature>
<dbReference type="Gene3D" id="1.10.287.210">
    <property type="match status" value="1"/>
</dbReference>
<comment type="domain">
    <text evidence="33">The YXXL motif is involved in determining the exact site of viral release at the surface of infected mononuclear cells and promotes endocytosis. YXXL and di-leucine endocytosis motifs interact directly or indirectly with the clathrin adapter complexes, opperate independently, and their activities are not additive.</text>
</comment>
<keyword evidence="20 33" id="KW-0261">Viral envelope protein</keyword>
<feature type="disulfide bond" evidence="33">
    <location>
        <begin position="59"/>
        <end position="79"/>
    </location>
</feature>
<feature type="disulfide bond" evidence="33">
    <location>
        <begin position="618"/>
        <end position="624"/>
    </location>
</feature>
<feature type="domain" description="Human immunodeficiency virus 1 envelope glycoprotein Gp120" evidence="36">
    <location>
        <begin position="39"/>
        <end position="531"/>
    </location>
</feature>
<evidence type="ECO:0000256" key="31">
    <source>
        <dbReference type="ARBA" id="ARBA00023296"/>
    </source>
</evidence>
<keyword evidence="29 33" id="KW-0899">Viral immunoevasion</keyword>
<evidence type="ECO:0000259" key="37">
    <source>
        <dbReference type="Pfam" id="PF00517"/>
    </source>
</evidence>
<dbReference type="GO" id="GO:0016020">
    <property type="term" value="C:membrane"/>
    <property type="evidence" value="ECO:0007669"/>
    <property type="project" value="UniProtKB-UniRule"/>
</dbReference>
<reference evidence="38" key="1">
    <citation type="journal article" date="2016" name="Science">
        <title>HIV-1 therapy with monoclonal antibody 3BNC117 elicits host immune responses against HIV-1.</title>
        <authorList>
            <person name="Schoofs T."/>
            <person name="Klein F."/>
            <person name="Braunschweig M."/>
            <person name="Kreider E.F."/>
            <person name="Feldmann A."/>
            <person name="Nogueira L."/>
            <person name="Oliveira T."/>
            <person name="Lorenzi J.C.C."/>
            <person name="Parrish E.H."/>
            <person name="Learn G.H."/>
            <person name="West A.P.Jr."/>
            <person name="Bjorkman P.J."/>
            <person name="Schlesinger S.J."/>
            <person name="Seaman M.S."/>
            <person name="Czartoski J."/>
            <person name="McElrath M.J."/>
            <person name="Pfeifer N."/>
            <person name="Hahn B.H."/>
            <person name="Caskey M."/>
            <person name="Nussenzweig M.C."/>
        </authorList>
    </citation>
    <scope>NUCLEOTIDE SEQUENCE</scope>
    <source>
        <strain evidence="38">2A1-W4-0409.F4_S4</strain>
    </source>
</reference>
<keyword evidence="22 33" id="KW-1133">Transmembrane helix</keyword>
<comment type="function">
    <text evidence="33">Envelope glycoprotein gp160: Oligomerizes in the host endoplasmic reticulum into predominantly trimers. In a second time, gp160 transits in the host Golgi, where glycosylation is completed. The precursor is then proteolytically cleaved in the trans-Golgi and thereby activated by cellular furin or furin-like proteases to produce gp120 and gp41.</text>
</comment>
<evidence type="ECO:0000256" key="16">
    <source>
        <dbReference type="ARBA" id="ARBA00022729"/>
    </source>
</evidence>
<keyword evidence="13 33" id="KW-0165">Cleavage on pair of basic residues</keyword>
<evidence type="ECO:0000256" key="5">
    <source>
        <dbReference type="ARBA" id="ARBA00004578"/>
    </source>
</evidence>
<evidence type="ECO:0000256" key="23">
    <source>
        <dbReference type="ARBA" id="ARBA00023046"/>
    </source>
</evidence>
<keyword evidence="30 33" id="KW-0449">Lipoprotein</keyword>
<comment type="subcellular location">
    <molecule>Transmembrane protein gp41</molecule>
    <subcellularLocation>
        <location evidence="33">Virion membrane</location>
        <topology evidence="33">Single-pass type I membrane protein</topology>
    </subcellularLocation>
    <subcellularLocation>
        <location evidence="33">Host cell membrane</location>
        <topology evidence="33">Single-pass type I membrane protein</topology>
    </subcellularLocation>
    <subcellularLocation>
        <location evidence="33">Host endosome membrane</location>
        <topology evidence="33">Single-pass type I membrane protein</topology>
    </subcellularLocation>
    <text evidence="33">It is probably concentrated at the site of budding and incorporated into the virions possibly by contacts between the cytoplasmic tail of Env and the N-terminus of Gag.</text>
</comment>
<feature type="region of interest" description="Immunosuppression" evidence="33">
    <location>
        <begin position="594"/>
        <end position="612"/>
    </location>
</feature>
<dbReference type="GO" id="GO:0039654">
    <property type="term" value="P:fusion of virus membrane with host endosome membrane"/>
    <property type="evidence" value="ECO:0007669"/>
    <property type="project" value="UniProtKB-UniRule"/>
</dbReference>
<evidence type="ECO:0000256" key="29">
    <source>
        <dbReference type="ARBA" id="ARBA00023280"/>
    </source>
</evidence>
<organismHost>
    <name type="scientific">Homo sapiens</name>
    <name type="common">Human</name>
    <dbReference type="NCBI Taxonomy" id="9606"/>
</organismHost>
<protein>
    <recommendedName>
        <fullName evidence="33">Envelope glycoprotein gp160</fullName>
    </recommendedName>
    <alternativeName>
        <fullName evidence="33">Env polyprotein</fullName>
    </alternativeName>
    <component>
        <recommendedName>
            <fullName evidence="33">Surface protein gp120</fullName>
            <shortName evidence="33">SU</shortName>
        </recommendedName>
        <alternativeName>
            <fullName evidence="33">Glycoprotein 120</fullName>
            <shortName evidence="33">gp120</shortName>
        </alternativeName>
    </component>
    <component>
        <recommendedName>
            <fullName evidence="33">Transmembrane protein gp41</fullName>
            <shortName evidence="33">TM</shortName>
        </recommendedName>
        <alternativeName>
            <fullName evidence="33">Glycoprotein 41</fullName>
            <shortName evidence="33">gp41</shortName>
        </alternativeName>
    </component>
</protein>
<dbReference type="GO" id="GO:0019082">
    <property type="term" value="P:viral protein processing"/>
    <property type="evidence" value="ECO:0007669"/>
    <property type="project" value="UniProtKB-UniRule"/>
</dbReference>
<dbReference type="GO" id="GO:0055036">
    <property type="term" value="C:virion membrane"/>
    <property type="evidence" value="ECO:0007669"/>
    <property type="project" value="UniProtKB-SubCell"/>
</dbReference>
<feature type="chain" id="PRO_5023496237" description="Envelope glycoprotein gp160" evidence="33">
    <location>
        <begin position="38"/>
        <end position="876"/>
    </location>
</feature>
<evidence type="ECO:0000256" key="7">
    <source>
        <dbReference type="ARBA" id="ARBA00022506"/>
    </source>
</evidence>
<evidence type="ECO:0000256" key="8">
    <source>
        <dbReference type="ARBA" id="ARBA00022510"/>
    </source>
</evidence>
<dbReference type="GO" id="GO:0019062">
    <property type="term" value="P:virion attachment to host cell"/>
    <property type="evidence" value="ECO:0007669"/>
    <property type="project" value="UniProtKB-UniRule"/>
</dbReference>
<keyword evidence="14 33" id="KW-0812">Transmembrane</keyword>
<feature type="coiled-coil region" evidence="33">
    <location>
        <begin position="653"/>
        <end position="687"/>
    </location>
</feature>
<evidence type="ECO:0000259" key="36">
    <source>
        <dbReference type="Pfam" id="PF00516"/>
    </source>
</evidence>
<evidence type="ECO:0000256" key="6">
    <source>
        <dbReference type="ARBA" id="ARBA00004650"/>
    </source>
</evidence>
<dbReference type="FunFam" id="2.170.40.20:FF:000001">
    <property type="entry name" value="Envelope glycoprotein gp160"/>
    <property type="match status" value="1"/>
</dbReference>
<dbReference type="GO" id="GO:0075512">
    <property type="term" value="P:clathrin-dependent endocytosis of virus by host cell"/>
    <property type="evidence" value="ECO:0007669"/>
    <property type="project" value="UniProtKB-UniRule"/>
</dbReference>
<dbReference type="GO" id="GO:0044175">
    <property type="term" value="C:host cell endosome membrane"/>
    <property type="evidence" value="ECO:0007669"/>
    <property type="project" value="UniProtKB-SubCell"/>
</dbReference>
<dbReference type="FunFam" id="1.20.5.490:FF:000001">
    <property type="entry name" value="Envelope glycoprotein gp160"/>
    <property type="match status" value="1"/>
</dbReference>
<dbReference type="GO" id="GO:0005198">
    <property type="term" value="F:structural molecule activity"/>
    <property type="evidence" value="ECO:0007669"/>
    <property type="project" value="UniProtKB-UniRule"/>
</dbReference>
<evidence type="ECO:0000256" key="30">
    <source>
        <dbReference type="ARBA" id="ARBA00023288"/>
    </source>
</evidence>
<dbReference type="EMBL" id="KX027848">
    <property type="protein sequence ID" value="ANC60593.1"/>
    <property type="molecule type" value="Genomic_RNA"/>
</dbReference>
<dbReference type="InterPro" id="IPR000777">
    <property type="entry name" value="HIV1_Gp120"/>
</dbReference>
<feature type="region of interest" description="Disordered" evidence="35">
    <location>
        <begin position="739"/>
        <end position="765"/>
    </location>
</feature>
<evidence type="ECO:0000256" key="35">
    <source>
        <dbReference type="SAM" id="MobiDB-lite"/>
    </source>
</evidence>
<evidence type="ECO:0000256" key="9">
    <source>
        <dbReference type="ARBA" id="ARBA00022511"/>
    </source>
</evidence>
<feature type="region of interest" description="CD4-binding loop" evidence="33">
    <location>
        <begin position="385"/>
        <end position="395"/>
    </location>
</feature>
<keyword evidence="17 33" id="KW-1161">Viral attachment to host cell</keyword>
<dbReference type="InterPro" id="IPR000328">
    <property type="entry name" value="GP41-like"/>
</dbReference>
<keyword evidence="25 33" id="KW-0472">Membrane</keyword>
<keyword evidence="23 33" id="KW-1039">Host endosome</keyword>
<feature type="domain" description="Retroviral envelope protein GP41-like" evidence="37">
    <location>
        <begin position="550"/>
        <end position="739"/>
    </location>
</feature>
<feature type="region of interest" description="Fusion peptide" evidence="33">
    <location>
        <begin position="532"/>
        <end position="552"/>
    </location>
</feature>
<evidence type="ECO:0000256" key="14">
    <source>
        <dbReference type="ARBA" id="ARBA00022692"/>
    </source>
</evidence>
<keyword evidence="16 33" id="KW-0732">Signal</keyword>
<feature type="short sequence motif" description="Di-leucine internalization motif" evidence="33">
    <location>
        <begin position="875"/>
        <end position="876"/>
    </location>
</feature>
<keyword evidence="28 33" id="KW-0325">Glycoprotein</keyword>
<dbReference type="CDD" id="cd09909">
    <property type="entry name" value="HIV-1-like_HR1-HR2"/>
    <property type="match status" value="1"/>
</dbReference>
<evidence type="ECO:0000313" key="38">
    <source>
        <dbReference type="EMBL" id="ANC60593.1"/>
    </source>
</evidence>
<dbReference type="FunFam" id="1.10.287.210:FF:000001">
    <property type="entry name" value="Envelope glycoprotein gp160"/>
    <property type="match status" value="1"/>
</dbReference>
<comment type="function">
    <text evidence="33">Transmembrane protein gp41: Acts as a class I viral fusion protein. Under the current model, the protein has at least 3 conformational states: pre-fusion native state, pre-hairpin intermediate state, and post-fusion hairpin state. During fusion of viral and target intracellular membranes, the coiled coil regions (heptad repeats) assume a trimer-of-hairpins structure, positioning the fusion peptide in close proximity to the C-terminal region of the ectodomain. The formation of this structure appears to drive apposition and subsequent fusion of viral and target cell membranes. Complete fusion occurs in host cell endosomes and is dynamin-dependent, however some lipid transfer might occur at the plasma membrane. The virus undergoes clathrin-dependent internalization long before endosomal fusion, thus minimizing the surface exposure of conserved viral epitopes during fusion and reducing the efficacy of inhibitors targeting these epitopes. Membranes fusion leads to delivery of the nucleocapsid into the cytoplasm.</text>
</comment>
<dbReference type="GO" id="GO:0020002">
    <property type="term" value="C:host cell plasma membrane"/>
    <property type="evidence" value="ECO:0007669"/>
    <property type="project" value="UniProtKB-SubCell"/>
</dbReference>
<organism evidence="38">
    <name type="scientific">Human immunodeficiency virus type 1</name>
    <name type="common">HIV-1</name>
    <dbReference type="NCBI Taxonomy" id="11676"/>
    <lineage>
        <taxon>Viruses</taxon>
        <taxon>Riboviria</taxon>
        <taxon>Pararnavirae</taxon>
        <taxon>Artverviricota</taxon>
        <taxon>Revtraviricetes</taxon>
        <taxon>Ortervirales</taxon>
        <taxon>Retroviridae</taxon>
        <taxon>Orthoretrovirinae</taxon>
        <taxon>Lentivirus</taxon>
        <taxon>Lentivirus humimdef1</taxon>
    </lineage>
</organism>
<dbReference type="GO" id="GO:1903911">
    <property type="term" value="P:positive regulation of receptor clustering"/>
    <property type="evidence" value="ECO:0007669"/>
    <property type="project" value="UniProtKB-UniRule"/>
</dbReference>
<keyword evidence="26 33" id="KW-0564">Palmitate</keyword>
<keyword evidence="24 33" id="KW-0175">Coiled coil</keyword>
<dbReference type="HAMAP" id="MF_04083">
    <property type="entry name" value="HIV_ENV"/>
    <property type="match status" value="1"/>
</dbReference>
<feature type="site" description="Cleavage; by host furin" evidence="33">
    <location>
        <begin position="531"/>
        <end position="532"/>
    </location>
</feature>
<sequence length="876" mass="99195">MRVKEIRKNYQHLWRGGILWKWGIMLLGMLMICRAADQLWVTVYYGVPVWKEATTTLFCASDAKGYDTEVHNVWATHACVPTDPSPQEVVLGNVTENFNMWKNNMVDQMHEDIISLWDQSLKPCVELTPLCVTLDCSDVGNDTNVGNSTNVENSTITPPTKTTSRKVEMEIGEIKNCSFNITTSIRNKVKKEHALFNRLDVVPINDDDTNKTSYRLRSCNTSVITQACPKVSFEPIPIHYCAPAGFAILKCNDSMFNGNGPCKNVSTVQCTHGIRPVVSTQLLLNGSLAEKDIIIRSQNFSNNAKVIIVQLNKTVYINCTRPNNNTRKGIHMGPGKAFFATGDIIGDIRQAHCNLSRKDWNETLRQVAEKLREQFKNKTIEFKNHSGGDPEVVTHSFNCGGEFFYCNTTQLFYGTLNDTGWTSEIDNSNENITLQCRIKQIINMWQKVGKAMYAPPISGQIRCVSNITGLILARDGGNVTNNTNTEIFRPAGGDMKDNWRSELYKYKVVKIEPLGIAPTKARRRVVQREKRAVGMGALFLGFLGAAGSTMGAASVTLTVQARQLLSGIVQQQNNLLKAIEAQQHLLQLTVWGIKQLQARVLAVERYLGDQQLLGIWGCSGKLICTTNVPWNSSWSNKSLNRIWDNMTWMQWEREIDNYTSLIYSLIEESQNQQEKNELELLEFDKWASLWNWFDISRWLWYIKIFIMIVGGLIGLRIVFAVLSVVNRVRQGYSPLSFQTHLPAQRGPDRPEGIEEEGGDRDRDRSSPLVHGLLAIIWVDLRSLCLFSYRHLRDLLLIAARAVELLGRRGWEALKYLWNLLQYWSQELKNSAISLLNAITIAVAEGTDRVIEALQRAGRAVLHIPRRIRQGLERALL</sequence>
<name>A0A160I485_HV1</name>
<comment type="miscellaneous">
    <text evidence="33">Inhibitors targeting HIV-1 viral envelope proteins are used as antiretroviral drugs. Attachment of virions to the cell surface via non-specific interactions and CD4 binding can be blocked by inhibitors that include cyanovirin-N, cyclotriazadisulfonamide analogs, PRO 2000, TNX 355 and PRO 542. In addition, BMS 806 can block CD4-induced conformational changes. Env interactions with the coreceptor molecules can be targeted by CCR5 antagonists including SCH-D, maraviroc (UK 427857) and aplaviroc (GW 873140), and the CXCR4 antagonist AMD 070. Fusion of viral and cellular membranes can be inhibited by peptides such as enfuvirtide and tifuvirtide (T 1249). Resistance to inhibitors associated with mutations in Env are observed. Most of the time, single mutations confer only a modest reduction in drug susceptibility. Combination of several mutations is usually required to develop a high-level drug resistance.</text>
</comment>
<keyword evidence="19 33" id="KW-1043">Host membrane</keyword>
<dbReference type="GO" id="GO:1903908">
    <property type="term" value="P:positive regulation of plasma membrane raft polarization"/>
    <property type="evidence" value="ECO:0007669"/>
    <property type="project" value="UniProtKB-UniRule"/>
</dbReference>
<comment type="PTM">
    <text evidence="33">Palmitoylation of the transmembrane protein and of Env polyprotein (prior to its proteolytic cleavage) is essential for their association with host cell membrane lipid rafts. Palmitoylation is therefore required for envelope trafficking to classical lipid rafts, but not for viral replication.</text>
</comment>
<evidence type="ECO:0000256" key="21">
    <source>
        <dbReference type="ARBA" id="ARBA00022890"/>
    </source>
</evidence>
<dbReference type="Pfam" id="PF00516">
    <property type="entry name" value="GP120"/>
    <property type="match status" value="1"/>
</dbReference>
<evidence type="ECO:0000256" key="33">
    <source>
        <dbReference type="HAMAP-Rule" id="MF_04083"/>
    </source>
</evidence>
<dbReference type="SUPFAM" id="SSF58069">
    <property type="entry name" value="Virus ectodomain"/>
    <property type="match status" value="1"/>
</dbReference>
<evidence type="ECO:0000256" key="12">
    <source>
        <dbReference type="ARBA" id="ARBA00022595"/>
    </source>
</evidence>
<dbReference type="Gene3D" id="1.20.5.490">
    <property type="entry name" value="Single helix bin"/>
    <property type="match status" value="1"/>
</dbReference>
<comment type="domain">
    <text evidence="33">The membrane proximal external region (MPER) present in gp41 is a tryptophan-rich region recognized by the antibodies 2F5, Z13, and 4E10. MPER seems to play a role in fusion.</text>
</comment>
<comment type="domain">
    <text evidence="33">Some of the most genetically diverse regions of the viral genome are present in Env. They are called variable regions 1 through 5 (V1 through V5). Coreceptor usage of gp120 is determined mainly by the primary structure of the third variable region (V3) in the outer domain of gp120. The sequence of V3 determines which coreceptor, CCR5 and/or CXCR4 (corresponding to R5/macrophage, X4/T cell and R5X4/T cell and macrophage tropism), is used to trigger the fusion potential of the Env complex, and hence which cells the virus can infect. Binding to CCR5 involves a region adjacent in addition to V3.</text>
</comment>
<keyword evidence="10 33" id="KW-1165">Clathrin-mediated endocytosis of virus by host</keyword>
<evidence type="ECO:0000256" key="19">
    <source>
        <dbReference type="ARBA" id="ARBA00022870"/>
    </source>
</evidence>
<comment type="function">
    <text evidence="33">Surface protein gp120: Attaches the virus to the host lymphoid cell by binding to the primary receptor CD4. This interaction induces a structural rearrangement creating a high affinity binding site for a chemokine coreceptor like CXCR4 and/or CCR5. Acts as a ligand for CD209/DC-SIGN and CLEC4M/DC-SIGNR, which are respectively found on dendritic cells (DCs), and on endothelial cells of liver sinusoids and lymph node sinuses. These interactions allow capture of viral particles at mucosal surfaces by these cells and subsequent transmission to permissive cells. HIV subverts the migration properties of dendritic cells to gain access to CD4+ T-cells in lymph nodes. Virus transmission to permissive T-cells occurs either in trans (without DCs infection, through viral capture and transmission), or in cis (following DCs productive infection, through the usual CD4-gp120 interaction), thereby inducing a robust infection. In trans infection, bound virions remain infectious over days and it is proposed that they are not degraded, but protected in non-lysosomal acidic organelles within the DCs close to the cell membrane thus contributing to the viral infectious potential during DCs' migration from the periphery to the lymphoid tissues. On arrival at lymphoid tissues, intact virions recycle back to DCs' cell surface allowing virus transmission to CD4+ T-cells.</text>
</comment>
<feature type="short sequence motif" description="YXXL motif; contains endocytosis signal" evidence="33">
    <location>
        <begin position="732"/>
        <end position="735"/>
    </location>
</feature>
<comment type="subcellular location">
    <subcellularLocation>
        <location evidence="3">Host cell membrane</location>
        <topology evidence="3">Peripheral membrane protein</topology>
    </subcellularLocation>
    <subcellularLocation>
        <location evidence="1">Host cell membrane</location>
        <topology evidence="1">Single-pass type I membrane protein</topology>
    </subcellularLocation>
    <subcellularLocation>
        <location evidence="2">Host endosome membrane</location>
        <topology evidence="2">Peripheral membrane protein</topology>
    </subcellularLocation>
    <subcellularLocation>
        <location evidence="5">Host endosome membrane</location>
        <topology evidence="5">Single-pass type I membrane protein</topology>
    </subcellularLocation>
    <subcellularLocation>
        <location evidence="6">Virion membrane</location>
        <topology evidence="6">Peripheral membrane protein</topology>
    </subcellularLocation>
    <subcellularLocation>
        <location evidence="4">Virion membrane</location>
        <topology evidence="4">Single-pass type I membrane protein</topology>
    </subcellularLocation>
</comment>
<proteinExistence type="inferred from homology"/>
<feature type="lipid moiety-binding region" description="S-palmitoyl cysteine; by host" evidence="33">
    <location>
        <position position="784"/>
    </location>
</feature>
<keyword evidence="7 33" id="KW-1168">Fusion of virus membrane with host membrane</keyword>
<keyword evidence="12 33" id="KW-1162">Viral penetration into host cytoplasm</keyword>
<dbReference type="InterPro" id="IPR037527">
    <property type="entry name" value="Gp160"/>
</dbReference>
<keyword evidence="11 33" id="KW-0945">Host-virus interaction</keyword>
<feature type="transmembrane region" description="Helical" evidence="34">
    <location>
        <begin position="12"/>
        <end position="32"/>
    </location>
</feature>
<evidence type="ECO:0000256" key="20">
    <source>
        <dbReference type="ARBA" id="ARBA00022879"/>
    </source>
</evidence>
<dbReference type="InterPro" id="IPR036377">
    <property type="entry name" value="Gp120_core_sf"/>
</dbReference>
<comment type="subcellular location">
    <molecule>Surface protein gp120</molecule>
    <subcellularLocation>
        <location evidence="33">Virion membrane</location>
        <topology evidence="33">Peripheral membrane protein</topology>
    </subcellularLocation>
    <subcellularLocation>
        <location evidence="33">Host cell membrane</location>
        <topology evidence="33">Peripheral membrane protein</topology>
    </subcellularLocation>
    <subcellularLocation>
        <location evidence="33">Host endosome membrane</location>
        <topology evidence="33">Single-pass type I membrane protein</topology>
    </subcellularLocation>
    <text evidence="33">The surface protein is not anchored to the viral envelope, but associates with the extravirion surface through its binding to TM. It is probably concentrated at the site of budding and incorporated into the virions possibly by contacts between the cytoplasmic tail of Env and the N-terminus of Gag.</text>
</comment>
<evidence type="ECO:0000256" key="22">
    <source>
        <dbReference type="ARBA" id="ARBA00022989"/>
    </source>
</evidence>
<feature type="disulfide bond" evidence="33">
    <location>
        <begin position="241"/>
        <end position="270"/>
    </location>
</feature>
<comment type="similarity">
    <text evidence="33">Belongs to the HIV-1 env protein family.</text>
</comment>
<evidence type="ECO:0000256" key="25">
    <source>
        <dbReference type="ARBA" id="ARBA00023136"/>
    </source>
</evidence>
<evidence type="ECO:0000256" key="17">
    <source>
        <dbReference type="ARBA" id="ARBA00022804"/>
    </source>
</evidence>
<keyword evidence="9 33" id="KW-1032">Host cell membrane</keyword>
<evidence type="ECO:0000256" key="1">
    <source>
        <dbReference type="ARBA" id="ARBA00004402"/>
    </source>
</evidence>
<dbReference type="SUPFAM" id="SSF56502">
    <property type="entry name" value="gp120 core"/>
    <property type="match status" value="2"/>
</dbReference>
<feature type="region of interest" description="MPER; binding to GalCer" evidence="33">
    <location>
        <begin position="682"/>
        <end position="703"/>
    </location>
</feature>
<comment type="miscellaneous">
    <text evidence="33">HIV-1 lineages are divided in three main groups, M (for Major), O (for Outlier), and N (for New, or Non-M, Non-O). The vast majority of strains found worldwide belong to the group M. Group O seems to be endemic to and largely confined to Cameroon and neighboring countries in West Central Africa, where these viruses represent a small minority of HIV-1 strains. The group N is represented by a limited number of isolates from Cameroonian persons. The group M is further subdivided in 9 clades or subtypes (A to D, F to H, J and K).</text>
</comment>
<keyword evidence="18 33" id="KW-0946">Virion</keyword>
<gene>
    <name evidence="33 38" type="primary">env</name>
</gene>
<dbReference type="GO" id="GO:0019064">
    <property type="term" value="P:fusion of virus membrane with host plasma membrane"/>
    <property type="evidence" value="ECO:0007669"/>
    <property type="project" value="UniProtKB-UniRule"/>
</dbReference>
<evidence type="ECO:0000256" key="10">
    <source>
        <dbReference type="ARBA" id="ARBA00022570"/>
    </source>
</evidence>
<keyword evidence="15 33" id="KW-0053">Apoptosis</keyword>
<evidence type="ECO:0000256" key="32">
    <source>
        <dbReference type="ARBA" id="ARBA00062028"/>
    </source>
</evidence>
<evidence type="ECO:0000256" key="4">
    <source>
        <dbReference type="ARBA" id="ARBA00004563"/>
    </source>
</evidence>
<evidence type="ECO:0000256" key="26">
    <source>
        <dbReference type="ARBA" id="ARBA00023139"/>
    </source>
</evidence>
<evidence type="ECO:0000256" key="27">
    <source>
        <dbReference type="ARBA" id="ARBA00023157"/>
    </source>
</evidence>
<dbReference type="GO" id="GO:0052031">
    <property type="term" value="P:symbiont-mediated perturbation of host defense response"/>
    <property type="evidence" value="ECO:0007669"/>
    <property type="project" value="UniProtKB-UniRule"/>
</dbReference>
<comment type="domain">
    <text evidence="33 34">The 17 amino acids long immunosuppressive region is present in many retroviral envelope proteins. Synthetic peptides derived from this relatively conserved sequence inhibit immune function in vitro and in vivo.</text>
</comment>
<dbReference type="FunFam" id="2.170.40.20:FF:000003">
    <property type="entry name" value="Envelope glycoprotein gp160"/>
    <property type="match status" value="1"/>
</dbReference>
<evidence type="ECO:0000256" key="13">
    <source>
        <dbReference type="ARBA" id="ARBA00022685"/>
    </source>
</evidence>
<evidence type="ECO:0000256" key="11">
    <source>
        <dbReference type="ARBA" id="ARBA00022581"/>
    </source>
</evidence>
<comment type="caution">
    <text evidence="33 34">Lacks conserved residue(s) required for the propagation of feature annotation.</text>
</comment>
<evidence type="ECO:0000256" key="24">
    <source>
        <dbReference type="ARBA" id="ARBA00023054"/>
    </source>
</evidence>
<comment type="subunit">
    <text evidence="33">The mature envelope protein (Env) consists of a homotrimer of non-covalently associated gp120-gp41 heterodimers. The resulting complex protrudes from the virus surface as a spike. There seems to be as few as 10 spikes on the average virion. Surface protein gp120 interacts with host CD4, CCR5 and CXCR4. Gp120 also interacts with the C-type lectins CD209/DC-SIGN and CLEC4M/DC-SIGNR (collectively referred to as DC-SIGN(R)). Gp120 and gp41 interact with GalCer. Gp120 interacts with host ITGA4/ITGB7 complex; on CD4+ T-cells, this interaction results in rapid activation of integrin ITGAL/LFA-1, which facilitates efficient cell-to-cell spreading of HIV-1. Gp120 interacts with cell-associated heparan sulfate; this interaction increases virus infectivity on permissive cells and may be involved in infection of CD4- cells.</text>
</comment>
<evidence type="ECO:0000256" key="3">
    <source>
        <dbReference type="ARBA" id="ARBA00004505"/>
    </source>
</evidence>
<keyword evidence="31 33" id="KW-1160">Virus entry into host cell</keyword>
<comment type="subunit">
    <text evidence="32">The mature envelope protein (Env) consists of a homotrimer of non-covalently associated gp120-gp41 heterodimers. The resulting complex protrudes from the virus surface as a spike. There seems to be as few as 10 spikes on the average virion. Interacts with host CD4, CCR5 and CXCR4. Gp120 also interacts with the C-type lectins CD209/DC-SIGN and CLEC4M/DC-SIGNR (collectively referred to as DC-SIGN(R)). Gp120 and gp41 interact with GalCer. Gp120 interacts with host ITGA4/ITGB7 complex; on CD4+ T-cells, this interaction results in rapid activation of integrin ITGAL/LFA-1, which facilitates efficient cell-to-cell spreading of HIV-1. Gp120 interacts with cell-associated heparan sulfate; this interaction increases virus infectivity on permissive cells and may be involved in infection of CD4- cells.</text>
</comment>
<keyword evidence="27 33" id="KW-1015">Disulfide bond</keyword>
<evidence type="ECO:0000256" key="18">
    <source>
        <dbReference type="ARBA" id="ARBA00022844"/>
    </source>
</evidence>
<accession>A0A160I485</accession>